<dbReference type="EMBL" id="JYDL01000415">
    <property type="protein sequence ID" value="KRX12420.1"/>
    <property type="molecule type" value="Genomic_DNA"/>
</dbReference>
<reference evidence="1 2" key="1">
    <citation type="submission" date="2015-01" db="EMBL/GenBank/DDBJ databases">
        <title>Evolution of Trichinella species and genotypes.</title>
        <authorList>
            <person name="Korhonen P.K."/>
            <person name="Edoardo P."/>
            <person name="Giuseppe L.R."/>
            <person name="Gasser R.B."/>
        </authorList>
    </citation>
    <scope>NUCLEOTIDE SEQUENCE [LARGE SCALE GENOMIC DNA]</scope>
    <source>
        <strain evidence="1">ISS37</strain>
    </source>
</reference>
<keyword evidence="2" id="KW-1185">Reference proteome</keyword>
<accession>A0A0V0RD47</accession>
<dbReference type="Proteomes" id="UP000054630">
    <property type="component" value="Unassembled WGS sequence"/>
</dbReference>
<organism evidence="1 2">
    <name type="scientific">Trichinella nelsoni</name>
    <dbReference type="NCBI Taxonomy" id="6336"/>
    <lineage>
        <taxon>Eukaryota</taxon>
        <taxon>Metazoa</taxon>
        <taxon>Ecdysozoa</taxon>
        <taxon>Nematoda</taxon>
        <taxon>Enoplea</taxon>
        <taxon>Dorylaimia</taxon>
        <taxon>Trichinellida</taxon>
        <taxon>Trichinellidae</taxon>
        <taxon>Trichinella</taxon>
    </lineage>
</organism>
<dbReference type="AlphaFoldDB" id="A0A0V0RD47"/>
<name>A0A0V0RD47_9BILA</name>
<evidence type="ECO:0000313" key="2">
    <source>
        <dbReference type="Proteomes" id="UP000054630"/>
    </source>
</evidence>
<sequence length="84" mass="9793">MAVLMWYMCVCNIYKKQKQYRGRNISMLVIIAEKPNSLVVLEDMQEYDYICAPSLMATNKITDHESDILQYCMLVSKVQFGKTT</sequence>
<protein>
    <submittedName>
        <fullName evidence="1">Uncharacterized protein</fullName>
    </submittedName>
</protein>
<dbReference type="OrthoDB" id="5928155at2759"/>
<gene>
    <name evidence="1" type="ORF">T07_14669</name>
</gene>
<comment type="caution">
    <text evidence="1">The sequence shown here is derived from an EMBL/GenBank/DDBJ whole genome shotgun (WGS) entry which is preliminary data.</text>
</comment>
<proteinExistence type="predicted"/>
<evidence type="ECO:0000313" key="1">
    <source>
        <dbReference type="EMBL" id="KRX12420.1"/>
    </source>
</evidence>